<dbReference type="EMBL" id="CP044463">
    <property type="protein sequence ID" value="QIC68402.1"/>
    <property type="molecule type" value="Genomic_DNA"/>
</dbReference>
<dbReference type="Proteomes" id="UP000503505">
    <property type="component" value="Chromosome"/>
</dbReference>
<evidence type="ECO:0000256" key="1">
    <source>
        <dbReference type="SAM" id="SignalP"/>
    </source>
</evidence>
<reference evidence="2 3" key="1">
    <citation type="submission" date="2019-09" db="EMBL/GenBank/DDBJ databases">
        <title>Non-baumannii Acinetobacter spp. carrying blaNDM-1 isolated in China.</title>
        <authorList>
            <person name="Cui C."/>
            <person name="Chen C."/>
            <person name="Sun J."/>
            <person name="Liu Y."/>
        </authorList>
    </citation>
    <scope>NUCLEOTIDE SEQUENCE [LARGE SCALE GENOMIC DNA]</scope>
    <source>
        <strain evidence="2 3">HZE23-1</strain>
    </source>
</reference>
<protein>
    <submittedName>
        <fullName evidence="2">Uncharacterized protein</fullName>
    </submittedName>
</protein>
<sequence length="172" mass="19095">MNIMTISAFWSAFGIMLGTFSMGALADDDKVAVTLPTLTVMAEPELSNETGYVPFVQEEKTQRALQHQVMHSSKEAQNFILNAQVIENLDFQPQSQPDFSSVSPMLQQYVMSIAQGLQSSDPTQGLNIMLQPLGIDRSNSQSAEYRFQLQINPSTIKLGMQDYFNKLSPAIP</sequence>
<dbReference type="AlphaFoldDB" id="A0AAE6WYB9"/>
<feature type="signal peptide" evidence="1">
    <location>
        <begin position="1"/>
        <end position="26"/>
    </location>
</feature>
<evidence type="ECO:0000313" key="3">
    <source>
        <dbReference type="Proteomes" id="UP000503505"/>
    </source>
</evidence>
<accession>A0AAE6WYB9</accession>
<name>A0AAE6WYB9_9GAMM</name>
<dbReference type="RefSeq" id="WP_163172407.1">
    <property type="nucleotide sequence ID" value="NZ_CP044463.1"/>
</dbReference>
<keyword evidence="1" id="KW-0732">Signal</keyword>
<evidence type="ECO:0000313" key="2">
    <source>
        <dbReference type="EMBL" id="QIC68402.1"/>
    </source>
</evidence>
<gene>
    <name evidence="2" type="ORF">FSC10_14000</name>
</gene>
<organism evidence="2 3">
    <name type="scientific">Acinetobacter schindleri</name>
    <dbReference type="NCBI Taxonomy" id="108981"/>
    <lineage>
        <taxon>Bacteria</taxon>
        <taxon>Pseudomonadati</taxon>
        <taxon>Pseudomonadota</taxon>
        <taxon>Gammaproteobacteria</taxon>
        <taxon>Moraxellales</taxon>
        <taxon>Moraxellaceae</taxon>
        <taxon>Acinetobacter</taxon>
    </lineage>
</organism>
<feature type="chain" id="PRO_5041899918" evidence="1">
    <location>
        <begin position="27"/>
        <end position="172"/>
    </location>
</feature>
<proteinExistence type="predicted"/>